<dbReference type="PANTHER" id="PTHR42921">
    <property type="entry name" value="ACETOACETYL-COA SYNTHETASE"/>
    <property type="match status" value="1"/>
</dbReference>
<dbReference type="HOGENOM" id="CLU_000022_3_3_1"/>
<dbReference type="InterPro" id="IPR020845">
    <property type="entry name" value="AMP-binding_CS"/>
</dbReference>
<dbReference type="PROSITE" id="PS00455">
    <property type="entry name" value="AMP_BINDING"/>
    <property type="match status" value="1"/>
</dbReference>
<dbReference type="PANTHER" id="PTHR42921:SF4">
    <property type="entry name" value="ACETOACETYL-COA SYNTHASE (AFU_ORTHOLOGUE AFUA_8G04770)"/>
    <property type="match status" value="1"/>
</dbReference>
<feature type="domain" description="Acetyl-coenzyme A synthetase N-terminal" evidence="3">
    <location>
        <begin position="40"/>
        <end position="98"/>
    </location>
</feature>
<evidence type="ECO:0000256" key="1">
    <source>
        <dbReference type="ARBA" id="ARBA00006432"/>
    </source>
</evidence>
<dbReference type="GO" id="GO:0030729">
    <property type="term" value="F:acetoacetate-CoA ligase activity"/>
    <property type="evidence" value="ECO:0007669"/>
    <property type="project" value="InterPro"/>
</dbReference>
<evidence type="ECO:0000313" key="4">
    <source>
        <dbReference type="EMBL" id="KIW35138.1"/>
    </source>
</evidence>
<reference evidence="4 5" key="1">
    <citation type="submission" date="2015-01" db="EMBL/GenBank/DDBJ databases">
        <title>The Genome Sequence of Cladophialophora immunda CBS83496.</title>
        <authorList>
            <consortium name="The Broad Institute Genomics Platform"/>
            <person name="Cuomo C."/>
            <person name="de Hoog S."/>
            <person name="Gorbushina A."/>
            <person name="Stielow B."/>
            <person name="Teixiera M."/>
            <person name="Abouelleil A."/>
            <person name="Chapman S.B."/>
            <person name="Priest M."/>
            <person name="Young S.K."/>
            <person name="Wortman J."/>
            <person name="Nusbaum C."/>
            <person name="Birren B."/>
        </authorList>
    </citation>
    <scope>NUCLEOTIDE SEQUENCE [LARGE SCALE GENOMIC DNA]</scope>
    <source>
        <strain evidence="4 5">CBS 83496</strain>
    </source>
</reference>
<dbReference type="AlphaFoldDB" id="A0A0D2CVK7"/>
<accession>A0A0D2CVK7</accession>
<dbReference type="RefSeq" id="XP_016255354.1">
    <property type="nucleotide sequence ID" value="XM_016388426.1"/>
</dbReference>
<comment type="similarity">
    <text evidence="1">Belongs to the ATP-dependent AMP-binding enzyme family.</text>
</comment>
<evidence type="ECO:0000259" key="3">
    <source>
        <dbReference type="Pfam" id="PF16177"/>
    </source>
</evidence>
<name>A0A0D2CVK7_9EURO</name>
<sequence>MTSEHSIPRKLWQHPDPKSTHMYKFMKKAERQTGKTFNDYGALYQWSIKQRSEFWRLTLDYFPIVYSGKAPNPVVDETARIDTVPKWFQGVKLNFAENILFFGDGYGRATANPGKEDDKIACTEVREGWHSTEAIRQVTWKELRQRVGRLSQAMRAQGIRKGDRVALVASNSLDTLTVFLAVTTLGGIFSSSSTDMGTKALLERLVQIEPKLIFMDDWAVYNGKRIDLRSKMKDLARAMKDVRGFQGIVAQARFQDAPADVSSVPNCCTWGAFISAAGRSSTLEFEQVDFGDPMIIVYSSGTTGLPKAIVHSVGGVVLSGHKESTLHRQVDSTSTQLQYTTTGWMMYMSSVQLMLTGARLIMYDGSPFIPDVAALIRLVDEQNITHLGISPRYLQTLQMKDISPRRIAQLRHLQIVTSTGMVLSDALFQWFYDVGFPPSVQLCNISGGTDIAAAFGTANPLLPVYVGGCQCIALGMAVSVFDSSIEGGRGVKGQPVPDGVPGELICTEAFPTMPVKLWGADGQKRYFSSYFEKYDGCWTHGDFIMVHPVTKQVIYFGRADGVLNPSGVRFGSADIYGVIDTFFSETVADSICVGQRRPQDDDESVVLFLLMKPGKRFTADLVREVKSVIRRELSPRHVPRYVFETPEIPTTINAKKVELPVKQIVSGKVIKPSGTLANPHSLQYYYQFAKDENLVAQPTAKL</sequence>
<dbReference type="EMBL" id="KN847040">
    <property type="protein sequence ID" value="KIW35138.1"/>
    <property type="molecule type" value="Genomic_DNA"/>
</dbReference>
<dbReference type="Pfam" id="PF16177">
    <property type="entry name" value="ACAS_N"/>
    <property type="match status" value="1"/>
</dbReference>
<dbReference type="InterPro" id="IPR032387">
    <property type="entry name" value="ACAS_N"/>
</dbReference>
<dbReference type="Proteomes" id="UP000054466">
    <property type="component" value="Unassembled WGS sequence"/>
</dbReference>
<gene>
    <name evidence="4" type="ORF">PV07_01853</name>
</gene>
<dbReference type="Gene3D" id="3.40.50.12780">
    <property type="entry name" value="N-terminal domain of ligase-like"/>
    <property type="match status" value="1"/>
</dbReference>
<evidence type="ECO:0000313" key="5">
    <source>
        <dbReference type="Proteomes" id="UP000054466"/>
    </source>
</evidence>
<organism evidence="4 5">
    <name type="scientific">Cladophialophora immunda</name>
    <dbReference type="NCBI Taxonomy" id="569365"/>
    <lineage>
        <taxon>Eukaryota</taxon>
        <taxon>Fungi</taxon>
        <taxon>Dikarya</taxon>
        <taxon>Ascomycota</taxon>
        <taxon>Pezizomycotina</taxon>
        <taxon>Eurotiomycetes</taxon>
        <taxon>Chaetothyriomycetidae</taxon>
        <taxon>Chaetothyriales</taxon>
        <taxon>Herpotrichiellaceae</taxon>
        <taxon>Cladophialophora</taxon>
    </lineage>
</organism>
<keyword evidence="5" id="KW-1185">Reference proteome</keyword>
<dbReference type="InterPro" id="IPR042099">
    <property type="entry name" value="ANL_N_sf"/>
</dbReference>
<dbReference type="InterPro" id="IPR000873">
    <property type="entry name" value="AMP-dep_synth/lig_dom"/>
</dbReference>
<dbReference type="InterPro" id="IPR005914">
    <property type="entry name" value="Acac_CoA_synth"/>
</dbReference>
<dbReference type="InterPro" id="IPR045851">
    <property type="entry name" value="AMP-bd_C_sf"/>
</dbReference>
<proteinExistence type="inferred from homology"/>
<dbReference type="Gene3D" id="3.30.300.30">
    <property type="match status" value="1"/>
</dbReference>
<dbReference type="VEuPathDB" id="FungiDB:PV07_01853"/>
<dbReference type="Pfam" id="PF00501">
    <property type="entry name" value="AMP-binding"/>
    <property type="match status" value="1"/>
</dbReference>
<dbReference type="GeneID" id="27341047"/>
<dbReference type="STRING" id="569365.A0A0D2CVK7"/>
<dbReference type="GO" id="GO:0006629">
    <property type="term" value="P:lipid metabolic process"/>
    <property type="evidence" value="ECO:0007669"/>
    <property type="project" value="InterPro"/>
</dbReference>
<dbReference type="OrthoDB" id="10253869at2759"/>
<dbReference type="NCBIfam" id="TIGR01217">
    <property type="entry name" value="ac_ac_CoA_syn"/>
    <property type="match status" value="1"/>
</dbReference>
<protein>
    <submittedName>
        <fullName evidence="4">Acetoacetate-CoA ligase</fullName>
    </submittedName>
</protein>
<feature type="domain" description="AMP-dependent synthetase/ligase" evidence="2">
    <location>
        <begin position="118"/>
        <end position="506"/>
    </location>
</feature>
<evidence type="ECO:0000259" key="2">
    <source>
        <dbReference type="Pfam" id="PF00501"/>
    </source>
</evidence>
<keyword evidence="4" id="KW-0436">Ligase</keyword>
<dbReference type="SUPFAM" id="SSF56801">
    <property type="entry name" value="Acetyl-CoA synthetase-like"/>
    <property type="match status" value="1"/>
</dbReference>